<reference evidence="2 3" key="1">
    <citation type="submission" date="2017-11" db="EMBL/GenBank/DDBJ databases">
        <title>De novo assembly and phasing of dikaryotic genomes from two isolates of Puccinia coronata f. sp. avenae, the causal agent of oat crown rust.</title>
        <authorList>
            <person name="Miller M.E."/>
            <person name="Zhang Y."/>
            <person name="Omidvar V."/>
            <person name="Sperschneider J."/>
            <person name="Schwessinger B."/>
            <person name="Raley C."/>
            <person name="Palmer J.M."/>
            <person name="Garnica D."/>
            <person name="Upadhyaya N."/>
            <person name="Rathjen J."/>
            <person name="Taylor J.M."/>
            <person name="Park R.F."/>
            <person name="Dodds P.N."/>
            <person name="Hirsch C.D."/>
            <person name="Kianian S.F."/>
            <person name="Figueroa M."/>
        </authorList>
    </citation>
    <scope>NUCLEOTIDE SEQUENCE [LARGE SCALE GENOMIC DNA]</scope>
    <source>
        <strain evidence="2">12NC29</strain>
    </source>
</reference>
<name>A0A2N5W5L9_9BASI</name>
<comment type="caution">
    <text evidence="2">The sequence shown here is derived from an EMBL/GenBank/DDBJ whole genome shotgun (WGS) entry which is preliminary data.</text>
</comment>
<feature type="compositionally biased region" description="Basic and acidic residues" evidence="1">
    <location>
        <begin position="152"/>
        <end position="164"/>
    </location>
</feature>
<protein>
    <submittedName>
        <fullName evidence="2">Uncharacterized protein</fullName>
    </submittedName>
</protein>
<accession>A0A2N5W5L9</accession>
<feature type="region of interest" description="Disordered" evidence="1">
    <location>
        <begin position="1"/>
        <end position="39"/>
    </location>
</feature>
<sequence>MTSRSRSSKGEYAPLDNPGRPVIKRSTPPLDDRTAPVIERRRPPLDCRLYRSSRGGVLLLITRLSRSSRGVRAPPDNPDKPVFKRSTFSLGWYQLGEHSGLSQLAARPVSVGSQACLSQQPGLSQSAAERGLSERQLRQACLQWAAETARRDRPVSVGSRDRHISVGSHSRPAPKGSQDRPALVGSQDSPVSDWGYTEAELDATPLRQSGVIILGVNSGYFTRSRLLGQDRNQMVHRFLGSSRDLHEIFPRTFMSKSCGGSGLISGFGQELHVMLDPQPGKIKLLRA</sequence>
<dbReference type="STRING" id="200324.A0A2N5W5L9"/>
<feature type="compositionally biased region" description="Basic and acidic residues" evidence="1">
    <location>
        <begin position="30"/>
        <end position="39"/>
    </location>
</feature>
<evidence type="ECO:0000256" key="1">
    <source>
        <dbReference type="SAM" id="MobiDB-lite"/>
    </source>
</evidence>
<dbReference type="EMBL" id="PGCJ01000010">
    <property type="protein sequence ID" value="PLW57545.1"/>
    <property type="molecule type" value="Genomic_DNA"/>
</dbReference>
<proteinExistence type="predicted"/>
<gene>
    <name evidence="2" type="ORF">PCANC_02574</name>
</gene>
<keyword evidence="3" id="KW-1185">Reference proteome</keyword>
<evidence type="ECO:0000313" key="3">
    <source>
        <dbReference type="Proteomes" id="UP000235388"/>
    </source>
</evidence>
<evidence type="ECO:0000313" key="2">
    <source>
        <dbReference type="EMBL" id="PLW57545.1"/>
    </source>
</evidence>
<feature type="region of interest" description="Disordered" evidence="1">
    <location>
        <begin position="152"/>
        <end position="189"/>
    </location>
</feature>
<organism evidence="2 3">
    <name type="scientific">Puccinia coronata f. sp. avenae</name>
    <dbReference type="NCBI Taxonomy" id="200324"/>
    <lineage>
        <taxon>Eukaryota</taxon>
        <taxon>Fungi</taxon>
        <taxon>Dikarya</taxon>
        <taxon>Basidiomycota</taxon>
        <taxon>Pucciniomycotina</taxon>
        <taxon>Pucciniomycetes</taxon>
        <taxon>Pucciniales</taxon>
        <taxon>Pucciniaceae</taxon>
        <taxon>Puccinia</taxon>
    </lineage>
</organism>
<dbReference type="AlphaFoldDB" id="A0A2N5W5L9"/>
<dbReference type="Proteomes" id="UP000235388">
    <property type="component" value="Unassembled WGS sequence"/>
</dbReference>